<dbReference type="InterPro" id="IPR000477">
    <property type="entry name" value="RT_dom"/>
</dbReference>
<comment type="similarity">
    <text evidence="1">Belongs to the beta type-B retroviral polymerase family. HERV class-II K(HML-2) pol subfamily.</text>
</comment>
<dbReference type="Pfam" id="PF17919">
    <property type="entry name" value="RT_RNaseH_2"/>
    <property type="match status" value="1"/>
</dbReference>
<dbReference type="FunFam" id="3.30.70.270:FF:000003">
    <property type="entry name" value="Transposon Ty3-G Gag-Pol polyprotein"/>
    <property type="match status" value="1"/>
</dbReference>
<dbReference type="Pfam" id="PF00078">
    <property type="entry name" value="RVT_1"/>
    <property type="match status" value="1"/>
</dbReference>
<dbReference type="InterPro" id="IPR041577">
    <property type="entry name" value="RT_RNaseH_2"/>
</dbReference>
<name>A0ABD0P306_CIRMR</name>
<dbReference type="FunFam" id="3.10.20.370:FF:000003">
    <property type="entry name" value="Transposon Tf2-6 polyprotein"/>
    <property type="match status" value="1"/>
</dbReference>
<dbReference type="FunFam" id="3.30.70.270:FF:000020">
    <property type="entry name" value="Transposon Tf2-6 polyprotein-like Protein"/>
    <property type="match status" value="1"/>
</dbReference>
<dbReference type="GO" id="GO:0004523">
    <property type="term" value="F:RNA-DNA hybrid ribonuclease activity"/>
    <property type="evidence" value="ECO:0007669"/>
    <property type="project" value="UniProtKB-EC"/>
</dbReference>
<dbReference type="EMBL" id="JAMKFB020000018">
    <property type="protein sequence ID" value="KAL0168429.1"/>
    <property type="molecule type" value="Genomic_DNA"/>
</dbReference>
<dbReference type="InterPro" id="IPR041588">
    <property type="entry name" value="Integrase_H2C2"/>
</dbReference>
<dbReference type="Gene3D" id="3.10.10.10">
    <property type="entry name" value="HIV Type 1 Reverse Transcriptase, subunit A, domain 1"/>
    <property type="match status" value="1"/>
</dbReference>
<protein>
    <recommendedName>
        <fullName evidence="4">Gypsy retrotransposon integrase-like protein 1</fullName>
        <ecNumber evidence="2">3.1.26.4</ecNumber>
    </recommendedName>
</protein>
<dbReference type="EC" id="3.1.26.4" evidence="2"/>
<dbReference type="SUPFAM" id="SSF56672">
    <property type="entry name" value="DNA/RNA polymerases"/>
    <property type="match status" value="1"/>
</dbReference>
<reference evidence="7 8" key="1">
    <citation type="submission" date="2024-05" db="EMBL/GenBank/DDBJ databases">
        <title>Genome sequencing and assembly of Indian major carp, Cirrhinus mrigala (Hamilton, 1822).</title>
        <authorList>
            <person name="Mohindra V."/>
            <person name="Chowdhury L.M."/>
            <person name="Lal K."/>
            <person name="Jena J.K."/>
        </authorList>
    </citation>
    <scope>NUCLEOTIDE SEQUENCE [LARGE SCALE GENOMIC DNA]</scope>
    <source>
        <strain evidence="7">CM1030</strain>
        <tissue evidence="7">Blood</tissue>
    </source>
</reference>
<evidence type="ECO:0000256" key="2">
    <source>
        <dbReference type="ARBA" id="ARBA00012180"/>
    </source>
</evidence>
<dbReference type="InterPro" id="IPR043128">
    <property type="entry name" value="Rev_trsase/Diguanyl_cyclase"/>
</dbReference>
<organism evidence="7 8">
    <name type="scientific">Cirrhinus mrigala</name>
    <name type="common">Mrigala</name>
    <dbReference type="NCBI Taxonomy" id="683832"/>
    <lineage>
        <taxon>Eukaryota</taxon>
        <taxon>Metazoa</taxon>
        <taxon>Chordata</taxon>
        <taxon>Craniata</taxon>
        <taxon>Vertebrata</taxon>
        <taxon>Euteleostomi</taxon>
        <taxon>Actinopterygii</taxon>
        <taxon>Neopterygii</taxon>
        <taxon>Teleostei</taxon>
        <taxon>Ostariophysi</taxon>
        <taxon>Cypriniformes</taxon>
        <taxon>Cyprinidae</taxon>
        <taxon>Labeoninae</taxon>
        <taxon>Labeonini</taxon>
        <taxon>Cirrhinus</taxon>
    </lineage>
</organism>
<evidence type="ECO:0000256" key="1">
    <source>
        <dbReference type="ARBA" id="ARBA00010879"/>
    </source>
</evidence>
<dbReference type="PANTHER" id="PTHR37984">
    <property type="entry name" value="PROTEIN CBG26694"/>
    <property type="match status" value="1"/>
</dbReference>
<dbReference type="InterPro" id="IPR043502">
    <property type="entry name" value="DNA/RNA_pol_sf"/>
</dbReference>
<evidence type="ECO:0000313" key="7">
    <source>
        <dbReference type="EMBL" id="KAL0168429.1"/>
    </source>
</evidence>
<evidence type="ECO:0000256" key="3">
    <source>
        <dbReference type="ARBA" id="ARBA00023268"/>
    </source>
</evidence>
<evidence type="ECO:0000256" key="4">
    <source>
        <dbReference type="ARBA" id="ARBA00039658"/>
    </source>
</evidence>
<comment type="caution">
    <text evidence="7">The sequence shown here is derived from an EMBL/GenBank/DDBJ whole genome shotgun (WGS) entry which is preliminary data.</text>
</comment>
<gene>
    <name evidence="7" type="ORF">M9458_036651</name>
</gene>
<dbReference type="CDD" id="cd01647">
    <property type="entry name" value="RT_LTR"/>
    <property type="match status" value="1"/>
</dbReference>
<dbReference type="PROSITE" id="PS50878">
    <property type="entry name" value="RT_POL"/>
    <property type="match status" value="1"/>
</dbReference>
<dbReference type="AlphaFoldDB" id="A0ABD0P306"/>
<dbReference type="Proteomes" id="UP001529510">
    <property type="component" value="Unassembled WGS sequence"/>
</dbReference>
<dbReference type="CDD" id="cd09274">
    <property type="entry name" value="RNase_HI_RT_Ty3"/>
    <property type="match status" value="1"/>
</dbReference>
<dbReference type="InterPro" id="IPR050951">
    <property type="entry name" value="Retrovirus_Pol_polyprotein"/>
</dbReference>
<accession>A0ABD0P306</accession>
<dbReference type="PANTHER" id="PTHR37984:SF5">
    <property type="entry name" value="PROTEIN NYNRIN-LIKE"/>
    <property type="match status" value="1"/>
</dbReference>
<feature type="domain" description="Reverse transcriptase" evidence="6">
    <location>
        <begin position="60"/>
        <end position="275"/>
    </location>
</feature>
<proteinExistence type="inferred from homology"/>
<sequence length="577" mass="65260">MTHTFPGARVRFNNGGPTVPTTAYLLSLPFPRTLLPIPYLQSGVPGLPAKYHDLALAFSKHKASQLPPHRPSDCAIDLIPGSTPPKGRIFLLSQPESEAMKKYIEEELAKGFIRPSTSPATAGFFFVKKKDGTLRPCIDYRGPNDITIKFRYPLPLVPAALEQLPAYNLIRIREGDEWKTAFSTSTGHYEYCVMPFGLANSPSVFQSFINDVFRDMLDCCVIVYIDDILIFSDSFQNHILHVRAVLQCLVQYQLYAKAEKCEFHQTSISFLGYIISQEGVAMDESKVRAVTQWPQPQTLKELQRFLGFANFYRRFIRGYSVIAAPLTSMTRQSSQFLKWTPAALQAFADLKSQFTTAPILHHPDPFLPFIVEVDASSTGIGAVLSQRHGSPAKMFPCAYYSRKLTPAECNYDVGNRELLAMKAALEEWRHWLEGALHPFTILTDHKNLEYLRSAKRLNPRQARWALFFTCFTFTVTYRPGSKNTKTDSLSRISEPSDKPNLEETILPETLLIAPIQWDIMTEINLTNEQHPPPPECPPQLTFVPETHRKQLLHHIHSTPSSGHPGITATLHLLNNRF</sequence>
<dbReference type="Gene3D" id="3.30.70.270">
    <property type="match status" value="2"/>
</dbReference>
<feature type="non-terminal residue" evidence="7">
    <location>
        <position position="577"/>
    </location>
</feature>
<feature type="compositionally biased region" description="Polar residues" evidence="5">
    <location>
        <begin position="481"/>
        <end position="493"/>
    </location>
</feature>
<keyword evidence="3" id="KW-0511">Multifunctional enzyme</keyword>
<evidence type="ECO:0000259" key="6">
    <source>
        <dbReference type="PROSITE" id="PS50878"/>
    </source>
</evidence>
<evidence type="ECO:0000313" key="8">
    <source>
        <dbReference type="Proteomes" id="UP001529510"/>
    </source>
</evidence>
<feature type="region of interest" description="Disordered" evidence="5">
    <location>
        <begin position="481"/>
        <end position="500"/>
    </location>
</feature>
<dbReference type="Pfam" id="PF17921">
    <property type="entry name" value="Integrase_H2C2"/>
    <property type="match status" value="1"/>
</dbReference>
<evidence type="ECO:0000256" key="5">
    <source>
        <dbReference type="SAM" id="MobiDB-lite"/>
    </source>
</evidence>
<keyword evidence="8" id="KW-1185">Reference proteome</keyword>